<evidence type="ECO:0000313" key="4">
    <source>
        <dbReference type="Proteomes" id="UP000204391"/>
    </source>
</evidence>
<keyword evidence="1" id="KW-0472">Membrane</keyword>
<dbReference type="AlphaFoldDB" id="A0A221MHN6"/>
<sequence length="450" mass="47955">MNWKKALVVAPMSAALLFSANGGLVSAETAEKPTVTNAAVDLRATLGTLLSEHGNLAIITMRKGIEGAEDFEAAAAQLGENTQALSDAIASVYGEEAGQGFHDMWSAHIGYFVDYVNGTAAEDEAAKEKALEELSQYRQDFSAFLEKATEGRVEADALAEGLQTHVNQLVSAFDSYVAGDYATAFSKQADARSHLYMTAKGLSSAITAQFPDKFENQMAVTPAADLRLALNDILSGHVAFAITAMQNGIEGEESAKIFEANAAQLAANTDKLSAAIGSVYGDEAAAKFKEMWAGHIGYFVDYVKATAAEDEEAKQAALDELKQYRADFSAFMETATGGNISADAVSESLQMHVNQLVASFDAYAAGDYEEAYNQFHEGYTHSNGIAKALSGAIVAQFPDKFAADMPSEMPETGFAPANNNDMMMLWILGASAFALAAFVAIRKYQASENK</sequence>
<feature type="transmembrane region" description="Helical" evidence="1">
    <location>
        <begin position="423"/>
        <end position="441"/>
    </location>
</feature>
<gene>
    <name evidence="3" type="ORF">CFK40_20020</name>
</gene>
<keyword evidence="1" id="KW-0812">Transmembrane</keyword>
<accession>A0A221MHN6</accession>
<dbReference type="KEGG" id="vne:CFK40_20020"/>
<keyword evidence="4" id="KW-1185">Reference proteome</keyword>
<feature type="signal peptide" evidence="2">
    <location>
        <begin position="1"/>
        <end position="20"/>
    </location>
</feature>
<proteinExistence type="predicted"/>
<feature type="chain" id="PRO_5039653328" evidence="2">
    <location>
        <begin position="21"/>
        <end position="450"/>
    </location>
</feature>
<organism evidence="3 4">
    <name type="scientific">Virgibacillus necropolis</name>
    <dbReference type="NCBI Taxonomy" id="163877"/>
    <lineage>
        <taxon>Bacteria</taxon>
        <taxon>Bacillati</taxon>
        <taxon>Bacillota</taxon>
        <taxon>Bacilli</taxon>
        <taxon>Bacillales</taxon>
        <taxon>Bacillaceae</taxon>
        <taxon>Virgibacillus</taxon>
    </lineage>
</organism>
<reference evidence="3 4" key="1">
    <citation type="journal article" date="2003" name="Int. J. Syst. Evol. Microbiol.">
        <title>Virgibacillus carmonensis sp. nov., Virgibacillus necropolis sp. nov. and Virgibacillus picturae sp. nov., three novel species isolated from deteriorated mural paintings, transfer of the species of the genus salibacillus to Virgibacillus, as Virgibacillus marismortui comb. nov. and Virgibacillus salexigens comb. nov., and emended description of the genus Virgibacillus.</title>
        <authorList>
            <person name="Heyrman J."/>
            <person name="Logan N.A."/>
            <person name="Busse H.J."/>
            <person name="Balcaen A."/>
            <person name="Lebbe L."/>
            <person name="Rodriguez-Diaz M."/>
            <person name="Swings J."/>
            <person name="De Vos P."/>
        </authorList>
    </citation>
    <scope>NUCLEOTIDE SEQUENCE [LARGE SCALE GENOMIC DNA]</scope>
    <source>
        <strain evidence="3 4">LMG 19488</strain>
    </source>
</reference>
<keyword evidence="2" id="KW-0732">Signal</keyword>
<name>A0A221MHN6_9BACI</name>
<evidence type="ECO:0000313" key="3">
    <source>
        <dbReference type="EMBL" id="ASN07122.1"/>
    </source>
</evidence>
<dbReference type="RefSeq" id="WP_089534116.1">
    <property type="nucleotide sequence ID" value="NZ_CP022437.1"/>
</dbReference>
<dbReference type="OrthoDB" id="2657432at2"/>
<protein>
    <submittedName>
        <fullName evidence="3">Copper amine oxidase</fullName>
    </submittedName>
</protein>
<dbReference type="Proteomes" id="UP000204391">
    <property type="component" value="Chromosome"/>
</dbReference>
<keyword evidence="1" id="KW-1133">Transmembrane helix</keyword>
<evidence type="ECO:0000256" key="1">
    <source>
        <dbReference type="SAM" id="Phobius"/>
    </source>
</evidence>
<evidence type="ECO:0000256" key="2">
    <source>
        <dbReference type="SAM" id="SignalP"/>
    </source>
</evidence>
<dbReference type="EMBL" id="CP022437">
    <property type="protein sequence ID" value="ASN07122.1"/>
    <property type="molecule type" value="Genomic_DNA"/>
</dbReference>